<gene>
    <name evidence="1" type="ORF">BDR25DRAFT_397418</name>
</gene>
<protein>
    <submittedName>
        <fullName evidence="1">Uncharacterized protein</fullName>
    </submittedName>
</protein>
<dbReference type="EMBL" id="MU003559">
    <property type="protein sequence ID" value="KAF2462889.1"/>
    <property type="molecule type" value="Genomic_DNA"/>
</dbReference>
<reference evidence="1" key="1">
    <citation type="journal article" date="2020" name="Stud. Mycol.">
        <title>101 Dothideomycetes genomes: a test case for predicting lifestyles and emergence of pathogens.</title>
        <authorList>
            <person name="Haridas S."/>
            <person name="Albert R."/>
            <person name="Binder M."/>
            <person name="Bloem J."/>
            <person name="Labutti K."/>
            <person name="Salamov A."/>
            <person name="Andreopoulos B."/>
            <person name="Baker S."/>
            <person name="Barry K."/>
            <person name="Bills G."/>
            <person name="Bluhm B."/>
            <person name="Cannon C."/>
            <person name="Castanera R."/>
            <person name="Culley D."/>
            <person name="Daum C."/>
            <person name="Ezra D."/>
            <person name="Gonzalez J."/>
            <person name="Henrissat B."/>
            <person name="Kuo A."/>
            <person name="Liang C."/>
            <person name="Lipzen A."/>
            <person name="Lutzoni F."/>
            <person name="Magnuson J."/>
            <person name="Mondo S."/>
            <person name="Nolan M."/>
            <person name="Ohm R."/>
            <person name="Pangilinan J."/>
            <person name="Park H.-J."/>
            <person name="Ramirez L."/>
            <person name="Alfaro M."/>
            <person name="Sun H."/>
            <person name="Tritt A."/>
            <person name="Yoshinaga Y."/>
            <person name="Zwiers L.-H."/>
            <person name="Turgeon B."/>
            <person name="Goodwin S."/>
            <person name="Spatafora J."/>
            <person name="Crous P."/>
            <person name="Grigoriev I."/>
        </authorList>
    </citation>
    <scope>NUCLEOTIDE SEQUENCE</scope>
    <source>
        <strain evidence="1">ATCC 200398</strain>
    </source>
</reference>
<organism evidence="1 2">
    <name type="scientific">Lindgomyces ingoldianus</name>
    <dbReference type="NCBI Taxonomy" id="673940"/>
    <lineage>
        <taxon>Eukaryota</taxon>
        <taxon>Fungi</taxon>
        <taxon>Dikarya</taxon>
        <taxon>Ascomycota</taxon>
        <taxon>Pezizomycotina</taxon>
        <taxon>Dothideomycetes</taxon>
        <taxon>Pleosporomycetidae</taxon>
        <taxon>Pleosporales</taxon>
        <taxon>Lindgomycetaceae</taxon>
        <taxon>Lindgomyces</taxon>
    </lineage>
</organism>
<accession>A0ACB6Q7Q2</accession>
<proteinExistence type="predicted"/>
<evidence type="ECO:0000313" key="1">
    <source>
        <dbReference type="EMBL" id="KAF2462889.1"/>
    </source>
</evidence>
<keyword evidence="2" id="KW-1185">Reference proteome</keyword>
<sequence>MYKTDNSANVSKLTFSALSRDLKLEIFDFVRSKFDQGNARRVSRVMEPPWWNEWNHLMRPRMWRDFTTTFQGTFAEDFQKLSEERQACFQDIRTLAAGGNHVRPDYDALFSSFMHLLRDDQLLELDSAKETPLDSKQLLSLLRHQSNLRTFRARLDFSDMDMHDAGPWMAEQTPFPSGSILENNLSHVSHAISYPCTALFTH</sequence>
<evidence type="ECO:0000313" key="2">
    <source>
        <dbReference type="Proteomes" id="UP000799755"/>
    </source>
</evidence>
<name>A0ACB6Q7Q2_9PLEO</name>
<comment type="caution">
    <text evidence="1">The sequence shown here is derived from an EMBL/GenBank/DDBJ whole genome shotgun (WGS) entry which is preliminary data.</text>
</comment>
<dbReference type="Proteomes" id="UP000799755">
    <property type="component" value="Unassembled WGS sequence"/>
</dbReference>